<dbReference type="GO" id="GO:0015288">
    <property type="term" value="F:porin activity"/>
    <property type="evidence" value="ECO:0007669"/>
    <property type="project" value="TreeGrafter"/>
</dbReference>
<dbReference type="EMBL" id="FWXY01000020">
    <property type="protein sequence ID" value="SMD00314.1"/>
    <property type="molecule type" value="Genomic_DNA"/>
</dbReference>
<dbReference type="SUPFAM" id="SSF56954">
    <property type="entry name" value="Outer membrane efflux proteins (OEP)"/>
    <property type="match status" value="1"/>
</dbReference>
<evidence type="ECO:0000256" key="7">
    <source>
        <dbReference type="ARBA" id="ARBA00023237"/>
    </source>
</evidence>
<dbReference type="InterPro" id="IPR003423">
    <property type="entry name" value="OMP_efflux"/>
</dbReference>
<dbReference type="GO" id="GO:0015562">
    <property type="term" value="F:efflux transmembrane transporter activity"/>
    <property type="evidence" value="ECO:0007669"/>
    <property type="project" value="InterPro"/>
</dbReference>
<evidence type="ECO:0000313" key="8">
    <source>
        <dbReference type="EMBL" id="SMD00314.1"/>
    </source>
</evidence>
<dbReference type="RefSeq" id="WP_084070852.1">
    <property type="nucleotide sequence ID" value="NZ_FWXY01000020.1"/>
</dbReference>
<dbReference type="OrthoDB" id="188180at2"/>
<dbReference type="STRING" id="1121400.SAMN02746065_12017"/>
<accession>A0A1W2DS46</accession>
<proteinExistence type="inferred from homology"/>
<dbReference type="GO" id="GO:1990281">
    <property type="term" value="C:efflux pump complex"/>
    <property type="evidence" value="ECO:0007669"/>
    <property type="project" value="TreeGrafter"/>
</dbReference>
<dbReference type="PANTHER" id="PTHR30026">
    <property type="entry name" value="OUTER MEMBRANE PROTEIN TOLC"/>
    <property type="match status" value="1"/>
</dbReference>
<dbReference type="GO" id="GO:0009279">
    <property type="term" value="C:cell outer membrane"/>
    <property type="evidence" value="ECO:0007669"/>
    <property type="project" value="UniProtKB-SubCell"/>
</dbReference>
<gene>
    <name evidence="8" type="ORF">SAMN02746065_12017</name>
</gene>
<keyword evidence="4" id="KW-1134">Transmembrane beta strand</keyword>
<keyword evidence="5" id="KW-0812">Transmembrane</keyword>
<protein>
    <submittedName>
        <fullName evidence="8">Outer membrane protein TolC</fullName>
    </submittedName>
</protein>
<dbReference type="Gene3D" id="1.20.1600.10">
    <property type="entry name" value="Outer membrane efflux proteins (OEP)"/>
    <property type="match status" value="1"/>
</dbReference>
<reference evidence="8 9" key="1">
    <citation type="submission" date="2017-04" db="EMBL/GenBank/DDBJ databases">
        <authorList>
            <person name="Afonso C.L."/>
            <person name="Miller P.J."/>
            <person name="Scott M.A."/>
            <person name="Spackman E."/>
            <person name="Goraichik I."/>
            <person name="Dimitrov K.M."/>
            <person name="Suarez D.L."/>
            <person name="Swayne D.E."/>
        </authorList>
    </citation>
    <scope>NUCLEOTIDE SEQUENCE [LARGE SCALE GENOMIC DNA]</scope>
    <source>
        <strain evidence="8 9">DSM 3385</strain>
    </source>
</reference>
<evidence type="ECO:0000256" key="4">
    <source>
        <dbReference type="ARBA" id="ARBA00022452"/>
    </source>
</evidence>
<dbReference type="InterPro" id="IPR051906">
    <property type="entry name" value="TolC-like"/>
</dbReference>
<keyword evidence="9" id="KW-1185">Reference proteome</keyword>
<sequence>MKLPENKNKMDAMQIREQTVTRNLMTMMILCASLIFATLSNASEPEHPERLNLDLETVMTTALEHNHALKASRMEPLKEKKNIQVAKSIFDPEVSIEGRSTNQESWNEPTDKSSLQFSTKASISRLLETGTVVSLGLEAADNDAETDINKNTGGSYVQSTATISHPLMKNSGQKVVTRNITLAKNNHRKSKIELKQEVIDTLSQAQRLYWSYYSALESLTVYEKSLELARRLIKEVKERVKMGSAARLDILQARSEVATRETDIIIAQNNVLNSKDALLNYIYGETCPHATLNCLTLPAIPGMDKEKFNEKKLIDLALALRTDYQTTAINLESADTDLVYFENQTKPELNLSAAIAINDAHPDKNALETDNYQNYYSGSLGVTLKFPWGLKGDKANYAAAKLNKKQLQISRDAVKSRIILDVRTALRDLEAAIKGYETAQTASRYAEEALDAEQVKFRNGLSTSYNVLLYQRDFTDARNLEINALIACQTALISLHQAVGNTLEKHHINLKSTAMLP</sequence>
<evidence type="ECO:0000256" key="2">
    <source>
        <dbReference type="ARBA" id="ARBA00007613"/>
    </source>
</evidence>
<comment type="similarity">
    <text evidence="2">Belongs to the outer membrane factor (OMF) (TC 1.B.17) family.</text>
</comment>
<keyword evidence="7" id="KW-0998">Cell outer membrane</keyword>
<name>A0A1W2DS46_9BACT</name>
<evidence type="ECO:0000313" key="9">
    <source>
        <dbReference type="Proteomes" id="UP000192418"/>
    </source>
</evidence>
<evidence type="ECO:0000256" key="6">
    <source>
        <dbReference type="ARBA" id="ARBA00023136"/>
    </source>
</evidence>
<dbReference type="AlphaFoldDB" id="A0A1W2DS46"/>
<dbReference type="Proteomes" id="UP000192418">
    <property type="component" value="Unassembled WGS sequence"/>
</dbReference>
<comment type="subcellular location">
    <subcellularLocation>
        <location evidence="1">Cell outer membrane</location>
    </subcellularLocation>
</comment>
<evidence type="ECO:0000256" key="1">
    <source>
        <dbReference type="ARBA" id="ARBA00004442"/>
    </source>
</evidence>
<dbReference type="Pfam" id="PF02321">
    <property type="entry name" value="OEP"/>
    <property type="match status" value="2"/>
</dbReference>
<dbReference type="PANTHER" id="PTHR30026:SF23">
    <property type="entry name" value="TO APRF-PUTATIVE OUTER MEMBRANE EFFLUX PROTEIN OR SECRETED ALKALINE PHOSPHATASE-RELATED"/>
    <property type="match status" value="1"/>
</dbReference>
<evidence type="ECO:0000256" key="5">
    <source>
        <dbReference type="ARBA" id="ARBA00022692"/>
    </source>
</evidence>
<evidence type="ECO:0000256" key="3">
    <source>
        <dbReference type="ARBA" id="ARBA00022448"/>
    </source>
</evidence>
<organism evidence="8 9">
    <name type="scientific">Desulfocicer vacuolatum DSM 3385</name>
    <dbReference type="NCBI Taxonomy" id="1121400"/>
    <lineage>
        <taxon>Bacteria</taxon>
        <taxon>Pseudomonadati</taxon>
        <taxon>Thermodesulfobacteriota</taxon>
        <taxon>Desulfobacteria</taxon>
        <taxon>Desulfobacterales</taxon>
        <taxon>Desulfobacteraceae</taxon>
        <taxon>Desulfocicer</taxon>
    </lineage>
</organism>
<keyword evidence="6" id="KW-0472">Membrane</keyword>
<keyword evidence="3" id="KW-0813">Transport</keyword>